<dbReference type="Gene3D" id="2.60.40.4380">
    <property type="entry name" value="Translational regulator CsrA"/>
    <property type="match status" value="1"/>
</dbReference>
<name>L0EB78_THECK</name>
<keyword evidence="1 5" id="KW-0963">Cytoplasm</keyword>
<evidence type="ECO:0000256" key="5">
    <source>
        <dbReference type="HAMAP-Rule" id="MF_00167"/>
    </source>
</evidence>
<dbReference type="FunFam" id="2.60.40.4380:FF:000002">
    <property type="entry name" value="Translational regulator CsrA"/>
    <property type="match status" value="1"/>
</dbReference>
<comment type="subunit">
    <text evidence="5">Homodimer; the beta-strands of each monomer intercalate to form a hydrophobic core, while the alpha-helices form wings that extend away from the core.</text>
</comment>
<dbReference type="GO" id="GO:0045947">
    <property type="term" value="P:negative regulation of translational initiation"/>
    <property type="evidence" value="ECO:0007669"/>
    <property type="project" value="UniProtKB-UniRule"/>
</dbReference>
<evidence type="ECO:0000256" key="2">
    <source>
        <dbReference type="ARBA" id="ARBA00022491"/>
    </source>
</evidence>
<comment type="similarity">
    <text evidence="5">Belongs to the CsrA/RsmA family.</text>
</comment>
<comment type="subcellular location">
    <subcellularLocation>
        <location evidence="5">Cytoplasm</location>
    </subcellularLocation>
</comment>
<dbReference type="NCBIfam" id="TIGR00202">
    <property type="entry name" value="csrA"/>
    <property type="match status" value="1"/>
</dbReference>
<gene>
    <name evidence="5" type="primary">csrA</name>
    <name evidence="6" type="ordered locus">Theco_0158</name>
</gene>
<dbReference type="GO" id="GO:1902208">
    <property type="term" value="P:regulation of bacterial-type flagellum assembly"/>
    <property type="evidence" value="ECO:0007669"/>
    <property type="project" value="UniProtKB-UniRule"/>
</dbReference>
<dbReference type="RefSeq" id="WP_015253172.1">
    <property type="nucleotide sequence ID" value="NC_019897.1"/>
</dbReference>
<keyword evidence="5" id="KW-1005">Bacterial flagellum biogenesis</keyword>
<dbReference type="Pfam" id="PF02599">
    <property type="entry name" value="CsrA"/>
    <property type="match status" value="1"/>
</dbReference>
<evidence type="ECO:0000256" key="4">
    <source>
        <dbReference type="ARBA" id="ARBA00022884"/>
    </source>
</evidence>
<dbReference type="PANTHER" id="PTHR34984:SF1">
    <property type="entry name" value="CARBON STORAGE REGULATOR"/>
    <property type="match status" value="1"/>
</dbReference>
<keyword evidence="4 5" id="KW-0694">RNA-binding</keyword>
<protein>
    <recommendedName>
        <fullName evidence="5">Translational regulator CsrA</fullName>
    </recommendedName>
</protein>
<dbReference type="HAMAP" id="MF_00167">
    <property type="entry name" value="CsrA"/>
    <property type="match status" value="1"/>
</dbReference>
<reference evidence="7" key="1">
    <citation type="submission" date="2012-01" db="EMBL/GenBank/DDBJ databases">
        <title>Complete sequence of chromosome of Thermobacillus composti KWC4.</title>
        <authorList>
            <person name="Lucas S."/>
            <person name="Han J."/>
            <person name="Lapidus A."/>
            <person name="Cheng J.-F."/>
            <person name="Goodwin L."/>
            <person name="Pitluck S."/>
            <person name="Peters L."/>
            <person name="Ovchinnikova G."/>
            <person name="Teshima H."/>
            <person name="Detter J.C."/>
            <person name="Han C."/>
            <person name="Tapia R."/>
            <person name="Land M."/>
            <person name="Hauser L."/>
            <person name="Kyrpides N."/>
            <person name="Ivanova N."/>
            <person name="Pagani I."/>
            <person name="Anderson I."/>
            <person name="Woyke T."/>
        </authorList>
    </citation>
    <scope>NUCLEOTIDE SEQUENCE [LARGE SCALE GENOMIC DNA]</scope>
    <source>
        <strain evidence="7">DSM 18247 / JCM 13945 / KWC4</strain>
    </source>
</reference>
<proteinExistence type="inferred from homology"/>
<dbReference type="EMBL" id="CP003255">
    <property type="protein sequence ID" value="AGA56405.1"/>
    <property type="molecule type" value="Genomic_DNA"/>
</dbReference>
<evidence type="ECO:0000256" key="1">
    <source>
        <dbReference type="ARBA" id="ARBA00022490"/>
    </source>
</evidence>
<organism evidence="6 7">
    <name type="scientific">Thermobacillus composti (strain DSM 18247 / JCM 13945 / KWC4)</name>
    <dbReference type="NCBI Taxonomy" id="717605"/>
    <lineage>
        <taxon>Bacteria</taxon>
        <taxon>Bacillati</taxon>
        <taxon>Bacillota</taxon>
        <taxon>Bacilli</taxon>
        <taxon>Bacillales</taxon>
        <taxon>Paenibacillaceae</taxon>
        <taxon>Thermobacillus</taxon>
    </lineage>
</organism>
<dbReference type="PANTHER" id="PTHR34984">
    <property type="entry name" value="CARBON STORAGE REGULATOR"/>
    <property type="match status" value="1"/>
</dbReference>
<keyword evidence="3 5" id="KW-0810">Translation regulation</keyword>
<dbReference type="STRING" id="717605.Theco_0158"/>
<comment type="function">
    <text evidence="5">A translational regulator that binds mRNA to regulate translation initiation and/or mRNA stability. Usually binds in the 5'-UTR at or near the Shine-Dalgarno sequence preventing ribosome-binding, thus repressing translation. Its main target seems to be the major flagellin gene, while its function is anatagonized by FliW.</text>
</comment>
<evidence type="ECO:0000313" key="7">
    <source>
        <dbReference type="Proteomes" id="UP000010795"/>
    </source>
</evidence>
<dbReference type="GO" id="GO:0044781">
    <property type="term" value="P:bacterial-type flagellum organization"/>
    <property type="evidence" value="ECO:0007669"/>
    <property type="project" value="UniProtKB-KW"/>
</dbReference>
<dbReference type="AlphaFoldDB" id="L0EB78"/>
<evidence type="ECO:0000313" key="6">
    <source>
        <dbReference type="EMBL" id="AGA56405.1"/>
    </source>
</evidence>
<dbReference type="KEGG" id="tco:Theco_0158"/>
<dbReference type="eggNOG" id="COG1551">
    <property type="taxonomic scope" value="Bacteria"/>
</dbReference>
<dbReference type="InterPro" id="IPR003751">
    <property type="entry name" value="CsrA"/>
</dbReference>
<dbReference type="InterPro" id="IPR036107">
    <property type="entry name" value="CsrA_sf"/>
</dbReference>
<keyword evidence="7" id="KW-1185">Reference proteome</keyword>
<evidence type="ECO:0000256" key="3">
    <source>
        <dbReference type="ARBA" id="ARBA00022845"/>
    </source>
</evidence>
<sequence length="80" mass="8823">MLVLSRKKGQTIVIDGRIEVTVLEVEGDAVKIGISAPRDVQIARRELLQSVRETNEEAASATIDVGQLQKIAENLKKNLR</sequence>
<dbReference type="HOGENOM" id="CLU_164837_0_1_9"/>
<dbReference type="Proteomes" id="UP000010795">
    <property type="component" value="Chromosome"/>
</dbReference>
<dbReference type="GO" id="GO:0048027">
    <property type="term" value="F:mRNA 5'-UTR binding"/>
    <property type="evidence" value="ECO:0007669"/>
    <property type="project" value="UniProtKB-UniRule"/>
</dbReference>
<accession>L0EB78</accession>
<dbReference type="SUPFAM" id="SSF117130">
    <property type="entry name" value="CsrA-like"/>
    <property type="match status" value="1"/>
</dbReference>
<keyword evidence="2 5" id="KW-0678">Repressor</keyword>
<dbReference type="GO" id="GO:0005829">
    <property type="term" value="C:cytosol"/>
    <property type="evidence" value="ECO:0007669"/>
    <property type="project" value="TreeGrafter"/>
</dbReference>
<dbReference type="OrthoDB" id="9809061at2"/>
<dbReference type="GO" id="GO:0006109">
    <property type="term" value="P:regulation of carbohydrate metabolic process"/>
    <property type="evidence" value="ECO:0007669"/>
    <property type="project" value="InterPro"/>
</dbReference>
<dbReference type="GO" id="GO:0006402">
    <property type="term" value="P:mRNA catabolic process"/>
    <property type="evidence" value="ECO:0007669"/>
    <property type="project" value="InterPro"/>
</dbReference>